<dbReference type="Pfam" id="PF00581">
    <property type="entry name" value="Rhodanese"/>
    <property type="match status" value="2"/>
</dbReference>
<accession>A0A6L5JXV0</accession>
<dbReference type="InterPro" id="IPR036873">
    <property type="entry name" value="Rhodanese-like_dom_sf"/>
</dbReference>
<dbReference type="PANTHER" id="PTHR11364">
    <property type="entry name" value="THIOSULFATE SULFERTANSFERASE"/>
    <property type="match status" value="1"/>
</dbReference>
<dbReference type="EMBL" id="WIXJ01000004">
    <property type="protein sequence ID" value="MQY51662.1"/>
    <property type="molecule type" value="Genomic_DNA"/>
</dbReference>
<dbReference type="InterPro" id="IPR045078">
    <property type="entry name" value="TST/MPST-like"/>
</dbReference>
<comment type="caution">
    <text evidence="5">The sequence shown here is derived from an EMBL/GenBank/DDBJ whole genome shotgun (WGS) entry which is preliminary data.</text>
</comment>
<keyword evidence="1 3" id="KW-0808">Transferase</keyword>
<feature type="domain" description="Rhodanese" evidence="4">
    <location>
        <begin position="188"/>
        <end position="294"/>
    </location>
</feature>
<evidence type="ECO:0000313" key="5">
    <source>
        <dbReference type="EMBL" id="MQY51662.1"/>
    </source>
</evidence>
<dbReference type="SMART" id="SM00450">
    <property type="entry name" value="RHOD"/>
    <property type="match status" value="2"/>
</dbReference>
<keyword evidence="2" id="KW-0677">Repeat</keyword>
<dbReference type="Gene3D" id="3.40.250.10">
    <property type="entry name" value="Rhodanese-like domain"/>
    <property type="match status" value="2"/>
</dbReference>
<dbReference type="GO" id="GO:0004792">
    <property type="term" value="F:thiosulfate-cyanide sulfurtransferase activity"/>
    <property type="evidence" value="ECO:0007669"/>
    <property type="project" value="InterPro"/>
</dbReference>
<organism evidence="5 6">
    <name type="scientific">Rhodocyclus tenuis</name>
    <name type="common">Rhodospirillum tenue</name>
    <dbReference type="NCBI Taxonomy" id="1066"/>
    <lineage>
        <taxon>Bacteria</taxon>
        <taxon>Pseudomonadati</taxon>
        <taxon>Pseudomonadota</taxon>
        <taxon>Betaproteobacteria</taxon>
        <taxon>Rhodocyclales</taxon>
        <taxon>Rhodocyclaceae</taxon>
        <taxon>Rhodocyclus</taxon>
    </lineage>
</organism>
<evidence type="ECO:0000313" key="6">
    <source>
        <dbReference type="Proteomes" id="UP000480275"/>
    </source>
</evidence>
<evidence type="ECO:0000256" key="3">
    <source>
        <dbReference type="RuleBase" id="RU000507"/>
    </source>
</evidence>
<evidence type="ECO:0000259" key="4">
    <source>
        <dbReference type="PROSITE" id="PS50206"/>
    </source>
</evidence>
<reference evidence="5 6" key="1">
    <citation type="submission" date="2019-10" db="EMBL/GenBank/DDBJ databases">
        <title>Whole-genome sequence of the purple nonsulfur photosynthetic bacterium Rhodocyclus tenuis.</title>
        <authorList>
            <person name="Kyndt J.A."/>
            <person name="Meyer T.E."/>
        </authorList>
    </citation>
    <scope>NUCLEOTIDE SEQUENCE [LARGE SCALE GENOMIC DNA]</scope>
    <source>
        <strain evidence="5 6">DSM 110</strain>
    </source>
</reference>
<sequence>MVANVQADVQVGAGFGRGNGFSTLIDAATLAAHAGDADWRIFDCRHQLADTSYGERAYAEGHLPGAHFLHLDRDLSSVKTGRNGRHPLPDPAVLAERLAAAGVGESTQVIAYDDAGGMMAGRLWWLLRWLGHRRVAVLDGGVAAWLRAGLPLTSELPGASARALLPLPSAQDLQAAVVDAPTIVAALGSDQHCLIDARGADRFRGENETIDPVGGHIPGARNRFFGGNLTPEGTFRPADELRREWLDVLDGVPPSQVVCYCGSGVSACHNLLALEIAGLAGARLYPGSWSEWCTPGDDGLPRRPIAR</sequence>
<feature type="domain" description="Rhodanese" evidence="4">
    <location>
        <begin position="35"/>
        <end position="154"/>
    </location>
</feature>
<dbReference type="FunFam" id="3.40.250.10:FF:000035">
    <property type="entry name" value="Thiosulfate sulfurtransferase"/>
    <property type="match status" value="1"/>
</dbReference>
<dbReference type="InterPro" id="IPR001763">
    <property type="entry name" value="Rhodanese-like_dom"/>
</dbReference>
<proteinExistence type="predicted"/>
<dbReference type="CDD" id="cd01448">
    <property type="entry name" value="TST_Repeat_1"/>
    <property type="match status" value="1"/>
</dbReference>
<dbReference type="PROSITE" id="PS00380">
    <property type="entry name" value="RHODANESE_1"/>
    <property type="match status" value="1"/>
</dbReference>
<dbReference type="Proteomes" id="UP000480275">
    <property type="component" value="Unassembled WGS sequence"/>
</dbReference>
<dbReference type="SUPFAM" id="SSF52821">
    <property type="entry name" value="Rhodanese/Cell cycle control phosphatase"/>
    <property type="match status" value="2"/>
</dbReference>
<name>A0A6L5JXV0_RHOTE</name>
<dbReference type="InterPro" id="IPR001307">
    <property type="entry name" value="Thiosulphate_STrfase_CS"/>
</dbReference>
<evidence type="ECO:0000256" key="1">
    <source>
        <dbReference type="ARBA" id="ARBA00022679"/>
    </source>
</evidence>
<dbReference type="PROSITE" id="PS00683">
    <property type="entry name" value="RHODANESE_2"/>
    <property type="match status" value="1"/>
</dbReference>
<dbReference type="OrthoDB" id="9781034at2"/>
<dbReference type="PROSITE" id="PS50206">
    <property type="entry name" value="RHODANESE_3"/>
    <property type="match status" value="2"/>
</dbReference>
<evidence type="ECO:0000256" key="2">
    <source>
        <dbReference type="ARBA" id="ARBA00022737"/>
    </source>
</evidence>
<dbReference type="CDD" id="cd01449">
    <property type="entry name" value="TST_Repeat_2"/>
    <property type="match status" value="1"/>
</dbReference>
<protein>
    <recommendedName>
        <fullName evidence="3">Sulfurtransferase</fullName>
    </recommendedName>
</protein>
<dbReference type="PANTHER" id="PTHR11364:SF27">
    <property type="entry name" value="SULFURTRANSFERASE"/>
    <property type="match status" value="1"/>
</dbReference>
<dbReference type="AlphaFoldDB" id="A0A6L5JXV0"/>
<gene>
    <name evidence="5" type="ORF">GHK24_07745</name>
</gene>